<evidence type="ECO:0000313" key="3">
    <source>
        <dbReference type="Proteomes" id="UP000564836"/>
    </source>
</evidence>
<dbReference type="AlphaFoldDB" id="A0A7Z0Q4X5"/>
<evidence type="ECO:0000313" key="1">
    <source>
        <dbReference type="EMBL" id="NYY87416.1"/>
    </source>
</evidence>
<reference evidence="2 3" key="1">
    <citation type="journal article" date="2017" name="Syst. Appl. Microbiol.">
        <title>Soybeans inoculated with root zone soils of Canadian native legumes harbour diverse and novel Bradyrhizobium spp. that possess agricultural potential.</title>
        <authorList>
            <person name="Bromfield E.S.P."/>
            <person name="Cloutier S."/>
            <person name="Tambong J.T."/>
            <person name="Tran Thi T.V."/>
        </authorList>
    </citation>
    <scope>NUCLEOTIDE SEQUENCE [LARGE SCALE GENOMIC DNA]</scope>
    <source>
        <strain evidence="2 3">323S2</strain>
    </source>
</reference>
<organism evidence="1">
    <name type="scientific">Bradyrhizobium barranii subsp. barranii</name>
    <dbReference type="NCBI Taxonomy" id="2823807"/>
    <lineage>
        <taxon>Bacteria</taxon>
        <taxon>Pseudomonadati</taxon>
        <taxon>Pseudomonadota</taxon>
        <taxon>Alphaproteobacteria</taxon>
        <taxon>Hyphomicrobiales</taxon>
        <taxon>Nitrobacteraceae</taxon>
        <taxon>Bradyrhizobium</taxon>
        <taxon>Bradyrhizobium barranii</taxon>
    </lineage>
</organism>
<accession>A0A7Z0Q4X5</accession>
<dbReference type="EMBL" id="JACBFH010000001">
    <property type="protein sequence ID" value="NYY87416.1"/>
    <property type="molecule type" value="Genomic_DNA"/>
</dbReference>
<proteinExistence type="predicted"/>
<sequence length="76" mass="8406">MRKRAGRKAGKADRWPYVEGIDGAGGRTAWAVNDAGLRYVVVRNFIFTLEDLSIADPQIRKGVEKAFERLDQGVAA</sequence>
<reference evidence="1" key="2">
    <citation type="submission" date="2020-06" db="EMBL/GenBank/DDBJ databases">
        <title>Whole Genome Sequence of Bradyrhizobium sp. Strain 323S2.</title>
        <authorList>
            <person name="Bromfield E.S.P."/>
        </authorList>
    </citation>
    <scope>NUCLEOTIDE SEQUENCE [LARGE SCALE GENOMIC DNA]</scope>
    <source>
        <strain evidence="1">323S2</strain>
    </source>
</reference>
<dbReference type="RefSeq" id="WP_166342997.1">
    <property type="nucleotide sequence ID" value="NZ_CP088280.1"/>
</dbReference>
<protein>
    <submittedName>
        <fullName evidence="1">Uncharacterized protein</fullName>
    </submittedName>
</protein>
<reference evidence="2 3" key="3">
    <citation type="journal article" date="2022" name="Int. J. Syst. Evol. Microbiol.">
        <title>Strains of Bradyrhizobium barranii sp. nov. associated with legumes native to Canada are symbionts of soybeans and belong to different subspecies (subsp. barranii subsp. nov. and subsp. apii subsp. nov.) and symbiovars (sv. glycinearum and sv. septentrionale).</title>
        <authorList>
            <person name="Bromfield E.S.P."/>
            <person name="Cloutier S."/>
            <person name="Wasai-Hara S."/>
            <person name="Minamisawa K."/>
        </authorList>
    </citation>
    <scope>NUCLEOTIDE SEQUENCE [LARGE SCALE GENOMIC DNA]</scope>
    <source>
        <strain evidence="2 3">323S2</strain>
    </source>
</reference>
<dbReference type="EMBL" id="CP088280">
    <property type="protein sequence ID" value="UGX96434.1"/>
    <property type="molecule type" value="Genomic_DNA"/>
</dbReference>
<evidence type="ECO:0000313" key="2">
    <source>
        <dbReference type="EMBL" id="UGX96434.1"/>
    </source>
</evidence>
<gene>
    <name evidence="2" type="ORF">G6321_00015335</name>
    <name evidence="1" type="ORF">G6321_02935</name>
</gene>
<name>A0A7Z0Q4X5_9BRAD</name>
<dbReference type="Proteomes" id="UP000564836">
    <property type="component" value="Chromosome"/>
</dbReference>